<accession>A0A4R0IWZ0</accession>
<feature type="region of interest" description="Disordered" evidence="1">
    <location>
        <begin position="1"/>
        <end position="27"/>
    </location>
</feature>
<comment type="caution">
    <text evidence="2">The sequence shown here is derived from an EMBL/GenBank/DDBJ whole genome shotgun (WGS) entry which is preliminary data.</text>
</comment>
<protein>
    <recommendedName>
        <fullName evidence="4">NADP-dependent oxidoreductase domain-containing protein</fullName>
    </recommendedName>
</protein>
<keyword evidence="3" id="KW-1185">Reference proteome</keyword>
<evidence type="ECO:0008006" key="4">
    <source>
        <dbReference type="Google" id="ProtNLM"/>
    </source>
</evidence>
<evidence type="ECO:0000313" key="3">
    <source>
        <dbReference type="Proteomes" id="UP000293342"/>
    </source>
</evidence>
<dbReference type="Proteomes" id="UP000293342">
    <property type="component" value="Unassembled WGS sequence"/>
</dbReference>
<dbReference type="Gene3D" id="3.20.20.100">
    <property type="entry name" value="NADP-dependent oxidoreductase domain"/>
    <property type="match status" value="1"/>
</dbReference>
<reference evidence="2 3" key="1">
    <citation type="submission" date="2019-02" db="EMBL/GenBank/DDBJ databases">
        <title>Kribbella capetownensis sp. nov. and Kribbella speibonae sp. nov., isolated from soil.</title>
        <authorList>
            <person name="Curtis S.M."/>
            <person name="Norton I."/>
            <person name="Everest G.J."/>
            <person name="Meyers P.R."/>
        </authorList>
    </citation>
    <scope>NUCLEOTIDE SEQUENCE [LARGE SCALE GENOMIC DNA]</scope>
    <source>
        <strain evidence="2 3">YM53</strain>
    </source>
</reference>
<dbReference type="EMBL" id="SJKD01000015">
    <property type="protein sequence ID" value="TCC37420.1"/>
    <property type="molecule type" value="Genomic_DNA"/>
</dbReference>
<gene>
    <name evidence="2" type="ORF">E0H75_40435</name>
</gene>
<feature type="compositionally biased region" description="Polar residues" evidence="1">
    <location>
        <begin position="14"/>
        <end position="24"/>
    </location>
</feature>
<evidence type="ECO:0000256" key="1">
    <source>
        <dbReference type="SAM" id="MobiDB-lite"/>
    </source>
</evidence>
<feature type="compositionally biased region" description="Basic and acidic residues" evidence="1">
    <location>
        <begin position="1"/>
        <end position="13"/>
    </location>
</feature>
<proteinExistence type="predicted"/>
<dbReference type="SUPFAM" id="SSF51430">
    <property type="entry name" value="NAD(P)-linked oxidoreductase"/>
    <property type="match status" value="1"/>
</dbReference>
<evidence type="ECO:0000313" key="2">
    <source>
        <dbReference type="EMBL" id="TCC37420.1"/>
    </source>
</evidence>
<dbReference type="AlphaFoldDB" id="A0A4R0IWZ0"/>
<sequence>MTERAGRRDRSDPRSITSGPQASSPGRVVEVVRAIAVERGLSPAQLALAWLLGKRAHTSTEDRWFP</sequence>
<organism evidence="2 3">
    <name type="scientific">Kribbella capetownensis</name>
    <dbReference type="NCBI Taxonomy" id="1572659"/>
    <lineage>
        <taxon>Bacteria</taxon>
        <taxon>Bacillati</taxon>
        <taxon>Actinomycetota</taxon>
        <taxon>Actinomycetes</taxon>
        <taxon>Propionibacteriales</taxon>
        <taxon>Kribbellaceae</taxon>
        <taxon>Kribbella</taxon>
    </lineage>
</organism>
<dbReference type="InterPro" id="IPR036812">
    <property type="entry name" value="NAD(P)_OxRdtase_dom_sf"/>
</dbReference>
<name>A0A4R0IWZ0_9ACTN</name>